<evidence type="ECO:0000313" key="2">
    <source>
        <dbReference type="Proteomes" id="UP000078252"/>
    </source>
</evidence>
<organism evidence="1 2">
    <name type="scientific">Curtobacterium luteum</name>
    <dbReference type="NCBI Taxonomy" id="33881"/>
    <lineage>
        <taxon>Bacteria</taxon>
        <taxon>Bacillati</taxon>
        <taxon>Actinomycetota</taxon>
        <taxon>Actinomycetes</taxon>
        <taxon>Micrococcales</taxon>
        <taxon>Microbacteriaceae</taxon>
        <taxon>Curtobacterium</taxon>
    </lineage>
</organism>
<dbReference type="EMBL" id="LDQC01000025">
    <property type="protein sequence ID" value="KTR08920.1"/>
    <property type="molecule type" value="Genomic_DNA"/>
</dbReference>
<proteinExistence type="predicted"/>
<protein>
    <submittedName>
        <fullName evidence="1">Uncharacterized protein</fullName>
    </submittedName>
</protein>
<name>A0A175RZ38_9MICO</name>
<evidence type="ECO:0000313" key="1">
    <source>
        <dbReference type="EMBL" id="KTR08920.1"/>
    </source>
</evidence>
<dbReference type="Proteomes" id="UP000078252">
    <property type="component" value="Unassembled WGS sequence"/>
</dbReference>
<accession>A0A175RZ38</accession>
<comment type="caution">
    <text evidence="1">The sequence shown here is derived from an EMBL/GenBank/DDBJ whole genome shotgun (WGS) entry which is preliminary data.</text>
</comment>
<sequence length="164" mass="17530">MARTPRERHEPIDLGAAEVVLAGTQELLPVLRAAAVRAGVDATRMRVVGVDDLPDPGETGDAELAVIAIRRPGDDPAFHRAHEAAELIDPLLAPNAVRIVVTVSGVTRLAPKIERTLTSEVLHQIGAAAAPTGRDRPFRNLRMRLGLAALKTSGVRVFRITIGH</sequence>
<dbReference type="OrthoDB" id="5023154at2"/>
<dbReference type="PATRIC" id="fig|33881.3.peg.1154"/>
<reference evidence="1 2" key="1">
    <citation type="journal article" date="2016" name="Front. Microbiol.">
        <title>Genomic Resource of Rice Seed Associated Bacteria.</title>
        <authorList>
            <person name="Midha S."/>
            <person name="Bansal K."/>
            <person name="Sharma S."/>
            <person name="Kumar N."/>
            <person name="Patil P.P."/>
            <person name="Chaudhry V."/>
            <person name="Patil P.B."/>
        </authorList>
    </citation>
    <scope>NUCLEOTIDE SEQUENCE [LARGE SCALE GENOMIC DNA]</scope>
    <source>
        <strain evidence="1 2">NS184</strain>
    </source>
</reference>
<dbReference type="AlphaFoldDB" id="A0A175RZ38"/>
<dbReference type="RefSeq" id="WP_058724926.1">
    <property type="nucleotide sequence ID" value="NZ_LDQC01000025.1"/>
</dbReference>
<gene>
    <name evidence="1" type="ORF">NS184_04410</name>
</gene>